<evidence type="ECO:0000259" key="2">
    <source>
        <dbReference type="Pfam" id="PF04453"/>
    </source>
</evidence>
<dbReference type="GO" id="GO:0043165">
    <property type="term" value="P:Gram-negative-bacterium-type cell outer membrane assembly"/>
    <property type="evidence" value="ECO:0007669"/>
    <property type="project" value="UniProtKB-UniRule"/>
</dbReference>
<keyword evidence="1" id="KW-0732">Signal</keyword>
<comment type="caution">
    <text evidence="1">Lacks conserved residue(s) required for the propagation of feature annotation.</text>
</comment>
<gene>
    <name evidence="1" type="primary">lptD</name>
    <name evidence="3" type="ORF">GGQ68_001913</name>
</gene>
<dbReference type="Proteomes" id="UP000541426">
    <property type="component" value="Unassembled WGS sequence"/>
</dbReference>
<reference evidence="3 4" key="1">
    <citation type="submission" date="2020-08" db="EMBL/GenBank/DDBJ databases">
        <title>Genomic Encyclopedia of Type Strains, Phase IV (KMG-IV): sequencing the most valuable type-strain genomes for metagenomic binning, comparative biology and taxonomic classification.</title>
        <authorList>
            <person name="Goeker M."/>
        </authorList>
    </citation>
    <scope>NUCLEOTIDE SEQUENCE [LARGE SCALE GENOMIC DNA]</scope>
    <source>
        <strain evidence="3 4">DSM 102235</strain>
    </source>
</reference>
<dbReference type="PANTHER" id="PTHR30189">
    <property type="entry name" value="LPS-ASSEMBLY PROTEIN"/>
    <property type="match status" value="1"/>
</dbReference>
<dbReference type="InterPro" id="IPR050218">
    <property type="entry name" value="LptD"/>
</dbReference>
<comment type="function">
    <text evidence="1">Involved in the assembly of lipopolysaccharide (LPS) at the surface of the outer membrane.</text>
</comment>
<evidence type="ECO:0000313" key="4">
    <source>
        <dbReference type="Proteomes" id="UP000541426"/>
    </source>
</evidence>
<dbReference type="PANTHER" id="PTHR30189:SF1">
    <property type="entry name" value="LPS-ASSEMBLY PROTEIN LPTD"/>
    <property type="match status" value="1"/>
</dbReference>
<dbReference type="HAMAP" id="MF_01411">
    <property type="entry name" value="LPS_assembly_LptD"/>
    <property type="match status" value="1"/>
</dbReference>
<organism evidence="3 4">
    <name type="scientific">Sagittula marina</name>
    <dbReference type="NCBI Taxonomy" id="943940"/>
    <lineage>
        <taxon>Bacteria</taxon>
        <taxon>Pseudomonadati</taxon>
        <taxon>Pseudomonadota</taxon>
        <taxon>Alphaproteobacteria</taxon>
        <taxon>Rhodobacterales</taxon>
        <taxon>Roseobacteraceae</taxon>
        <taxon>Sagittula</taxon>
    </lineage>
</organism>
<protein>
    <recommendedName>
        <fullName evidence="1">LPS-assembly protein LptD</fullName>
    </recommendedName>
</protein>
<evidence type="ECO:0000313" key="3">
    <source>
        <dbReference type="EMBL" id="MBB3985580.1"/>
    </source>
</evidence>
<keyword evidence="4" id="KW-1185">Reference proteome</keyword>
<dbReference type="AlphaFoldDB" id="A0A7W6GS51"/>
<dbReference type="InterPro" id="IPR007543">
    <property type="entry name" value="LptD_C"/>
</dbReference>
<dbReference type="GO" id="GO:0009279">
    <property type="term" value="C:cell outer membrane"/>
    <property type="evidence" value="ECO:0007669"/>
    <property type="project" value="UniProtKB-SubCell"/>
</dbReference>
<proteinExistence type="inferred from homology"/>
<comment type="similarity">
    <text evidence="1">Belongs to the LptD family.</text>
</comment>
<dbReference type="GO" id="GO:0015920">
    <property type="term" value="P:lipopolysaccharide transport"/>
    <property type="evidence" value="ECO:0007669"/>
    <property type="project" value="InterPro"/>
</dbReference>
<keyword evidence="1" id="KW-0998">Cell outer membrane</keyword>
<dbReference type="InterPro" id="IPR020889">
    <property type="entry name" value="LipoPS_assembly_LptD"/>
</dbReference>
<feature type="signal peptide" evidence="1">
    <location>
        <begin position="1"/>
        <end position="18"/>
    </location>
</feature>
<sequence length="729" mass="81659" precursor="true">MRGSHRLIACFFAAAVTAATPAMLSAQTDVTASAQANGDPALLVADNVLVAQDERLIATGNVEALQGDYRLSASRIIYDRSADQLTIEGPIRIADPEQGILILADQAELDEGFRNGLIKGARLVIDQHLQLAAVEAARVEGRYTQLSRVAVTSCQVCGPNETPLWQIRASKVIHDQEARQLYFDNAQFRLMDVPIFWLPRLRVPDPTLDRARGFLFPTFTSSTLLGFGIRTPYFIPIGDSQDITLTPHLTTKSRTLEFRYRRAFRNGDVTLLGAVSGEDFRKEGARGYLFAEGLFDLPRDYKLRFDIRAVSDEAYLNDYNYSSDERLASNLTIARVQTDRRVSFSLTNYQSLRDYEDNETQPGITASAYTDRRFFFDRVPGEFRLSAELSGLYRESDLDVDGPDDDLLVDGRDAARMNIEASWRNRWTLAGGLRAGLSTHLFFDHYVTDQDAAVPDRVTNVTPGAALELRYPLVRRSPRGARTLLEPIMQVGWVGGERGLNANEESTRVEFDEANLLSLSRFPAADRREHGTTLAAGLRWMHEAPAGWSTALTVGRVWQDTTDPEFSRSSGLDNETSDWLIAGRFANPLGITLSARGLLDENDRFSKAQARAGWSNTRMDLGASYVLLTKDVFEERNNTVSEWTFDSRYQVTRNWETATEVSYDLADRRLDRVGLGLQYQNECIQVDFGATREFASATNLEPSTEFDLTIALKGFGIDGSAKEYRRICR</sequence>
<dbReference type="Pfam" id="PF04453">
    <property type="entry name" value="LptD"/>
    <property type="match status" value="1"/>
</dbReference>
<comment type="caution">
    <text evidence="3">The sequence shown here is derived from an EMBL/GenBank/DDBJ whole genome shotgun (WGS) entry which is preliminary data.</text>
</comment>
<evidence type="ECO:0000256" key="1">
    <source>
        <dbReference type="HAMAP-Rule" id="MF_01411"/>
    </source>
</evidence>
<keyword evidence="1" id="KW-0472">Membrane</keyword>
<dbReference type="RefSeq" id="WP_183965723.1">
    <property type="nucleotide sequence ID" value="NZ_BAABBZ010000018.1"/>
</dbReference>
<name>A0A7W6GS51_9RHOB</name>
<dbReference type="GO" id="GO:1990351">
    <property type="term" value="C:transporter complex"/>
    <property type="evidence" value="ECO:0007669"/>
    <property type="project" value="TreeGrafter"/>
</dbReference>
<accession>A0A7W6GS51</accession>
<comment type="subcellular location">
    <subcellularLocation>
        <location evidence="1">Cell outer membrane</location>
    </subcellularLocation>
</comment>
<comment type="subunit">
    <text evidence="1">Component of the lipopolysaccharide transport and assembly complex.</text>
</comment>
<feature type="chain" id="PRO_5031639741" description="LPS-assembly protein LptD" evidence="1">
    <location>
        <begin position="19"/>
        <end position="729"/>
    </location>
</feature>
<feature type="domain" description="LptD C-terminal" evidence="2">
    <location>
        <begin position="286"/>
        <end position="655"/>
    </location>
</feature>
<dbReference type="EMBL" id="JACIEJ010000004">
    <property type="protein sequence ID" value="MBB3985580.1"/>
    <property type="molecule type" value="Genomic_DNA"/>
</dbReference>